<evidence type="ECO:0000256" key="1">
    <source>
        <dbReference type="SAM" id="MobiDB-lite"/>
    </source>
</evidence>
<comment type="caution">
    <text evidence="2">The sequence shown here is derived from an EMBL/GenBank/DDBJ whole genome shotgun (WGS) entry which is preliminary data.</text>
</comment>
<accession>A0ABP9W0R6</accession>
<dbReference type="EMBL" id="BAABRO010000031">
    <property type="protein sequence ID" value="GAA5510964.1"/>
    <property type="molecule type" value="Genomic_DNA"/>
</dbReference>
<evidence type="ECO:0000313" key="2">
    <source>
        <dbReference type="EMBL" id="GAA5510964.1"/>
    </source>
</evidence>
<dbReference type="Proteomes" id="UP001416858">
    <property type="component" value="Unassembled WGS sequence"/>
</dbReference>
<organism evidence="2 3">
    <name type="scientific">Novipirellula caenicola</name>
    <dbReference type="NCBI Taxonomy" id="1536901"/>
    <lineage>
        <taxon>Bacteria</taxon>
        <taxon>Pseudomonadati</taxon>
        <taxon>Planctomycetota</taxon>
        <taxon>Planctomycetia</taxon>
        <taxon>Pirellulales</taxon>
        <taxon>Pirellulaceae</taxon>
        <taxon>Novipirellula</taxon>
    </lineage>
</organism>
<protein>
    <submittedName>
        <fullName evidence="2">Uncharacterized protein</fullName>
    </submittedName>
</protein>
<keyword evidence="3" id="KW-1185">Reference proteome</keyword>
<reference evidence="2 3" key="1">
    <citation type="submission" date="2024-02" db="EMBL/GenBank/DDBJ databases">
        <title>Rhodopirellula caenicola NBRC 110016.</title>
        <authorList>
            <person name="Ichikawa N."/>
            <person name="Katano-Makiyama Y."/>
            <person name="Hidaka K."/>
        </authorList>
    </citation>
    <scope>NUCLEOTIDE SEQUENCE [LARGE SCALE GENOMIC DNA]</scope>
    <source>
        <strain evidence="2 3">NBRC 110016</strain>
    </source>
</reference>
<evidence type="ECO:0000313" key="3">
    <source>
        <dbReference type="Proteomes" id="UP001416858"/>
    </source>
</evidence>
<feature type="compositionally biased region" description="Basic and acidic residues" evidence="1">
    <location>
        <begin position="56"/>
        <end position="69"/>
    </location>
</feature>
<feature type="region of interest" description="Disordered" evidence="1">
    <location>
        <begin position="46"/>
        <end position="70"/>
    </location>
</feature>
<sequence length="115" mass="13158">MCNTLSFRECLFGLFVIHRWRSRFAKAKGDMQGMKDVVLAVGEHSNPKCPEGQHPFQEKSDSLRPKTTGEVRLPSCNATWRNARSEVEEVHQNGMLFSTLKLKSTNAMPRIEAWH</sequence>
<gene>
    <name evidence="2" type="ORF">Rcae01_06476</name>
</gene>
<name>A0ABP9W0R6_9BACT</name>
<proteinExistence type="predicted"/>